<comment type="caution">
    <text evidence="2">The sequence shown here is derived from an EMBL/GenBank/DDBJ whole genome shotgun (WGS) entry which is preliminary data.</text>
</comment>
<dbReference type="AlphaFoldDB" id="A0AAP4FXY2"/>
<protein>
    <submittedName>
        <fullName evidence="2">PerC family transcriptional regulator</fullName>
    </submittedName>
</protein>
<evidence type="ECO:0000256" key="1">
    <source>
        <dbReference type="SAM" id="MobiDB-lite"/>
    </source>
</evidence>
<organism evidence="2 3">
    <name type="scientific">Lelliottia wanjuensis</name>
    <dbReference type="NCBI Taxonomy" id="3050585"/>
    <lineage>
        <taxon>Bacteria</taxon>
        <taxon>Pseudomonadati</taxon>
        <taxon>Pseudomonadota</taxon>
        <taxon>Gammaproteobacteria</taxon>
        <taxon>Enterobacterales</taxon>
        <taxon>Enterobacteriaceae</taxon>
        <taxon>Lelliottia</taxon>
    </lineage>
</organism>
<dbReference type="RefSeq" id="WP_285150307.1">
    <property type="nucleotide sequence ID" value="NZ_JASSOM010000084.1"/>
</dbReference>
<name>A0AAP4FXY2_9ENTR</name>
<evidence type="ECO:0000313" key="2">
    <source>
        <dbReference type="EMBL" id="MDK9365756.1"/>
    </source>
</evidence>
<reference evidence="2 3" key="1">
    <citation type="submission" date="2023-06" db="EMBL/GenBank/DDBJ databases">
        <title>Identification and characterization of antibiotic-resistant Gram-negative bacteria.</title>
        <authorList>
            <person name="Cho G.-S."/>
            <person name="Lee J."/>
            <person name="Tai E."/>
            <person name="Jeong S."/>
            <person name="Kim I."/>
            <person name="Kim B.-E."/>
            <person name="Jeong M.-I."/>
            <person name="Oh K.-K."/>
            <person name="Franz C.M.A.P."/>
        </authorList>
    </citation>
    <scope>NUCLEOTIDE SEQUENCE [LARGE SCALE GENOMIC DNA]</scope>
    <source>
        <strain evidence="2 3">V106_12</strain>
    </source>
</reference>
<dbReference type="InterPro" id="IPR024684">
    <property type="entry name" value="Tscrpt_act_PerC/SfV_Orf40"/>
</dbReference>
<dbReference type="EMBL" id="JASSOM010000084">
    <property type="protein sequence ID" value="MDK9365756.1"/>
    <property type="molecule type" value="Genomic_DNA"/>
</dbReference>
<accession>A0AAP4FXY2</accession>
<dbReference type="Proteomes" id="UP001223214">
    <property type="component" value="Unassembled WGS sequence"/>
</dbReference>
<sequence>MLENKGMPDKVIDSVAEKLEASGLWRRAAARWLVVMDDAGHTDAQREWIRLRRKYCQLRVTPVSAEPEKLNIAAINQAASATQARMGLSRPNGSMFRMHPEGAVKRK</sequence>
<feature type="compositionally biased region" description="Basic and acidic residues" evidence="1">
    <location>
        <begin position="98"/>
        <end position="107"/>
    </location>
</feature>
<evidence type="ECO:0000313" key="3">
    <source>
        <dbReference type="Proteomes" id="UP001223214"/>
    </source>
</evidence>
<feature type="region of interest" description="Disordered" evidence="1">
    <location>
        <begin position="87"/>
        <end position="107"/>
    </location>
</feature>
<dbReference type="Pfam" id="PF06069">
    <property type="entry name" value="PerC"/>
    <property type="match status" value="1"/>
</dbReference>
<proteinExistence type="predicted"/>
<keyword evidence="3" id="KW-1185">Reference proteome</keyword>
<gene>
    <name evidence="2" type="ORF">QQF32_21425</name>
</gene>